<gene>
    <name evidence="1" type="ORF">C5L30_000244</name>
</gene>
<comment type="caution">
    <text evidence="1">The sequence shown here is derived from an EMBL/GenBank/DDBJ whole genome shotgun (WGS) entry which is preliminary data.</text>
</comment>
<sequence length="107" mass="12242">MARKKTITAKSLKESLLKQLKTMGADTPQFEDLVNDYVSFYEIKNKLILDIAARGVSIEWRNGEKSHGYKKNDSIAELVKVNAQMLKILQQLHIETIEGEVEDDDDF</sequence>
<protein>
    <recommendedName>
        <fullName evidence="3">RNA polymerase subunit sigma-70</fullName>
    </recommendedName>
</protein>
<dbReference type="EMBL" id="PUFN01000004">
    <property type="protein sequence ID" value="TDG74528.1"/>
    <property type="molecule type" value="Genomic_DNA"/>
</dbReference>
<proteinExistence type="predicted"/>
<keyword evidence="2" id="KW-1185">Reference proteome</keyword>
<organism evidence="1 2">
    <name type="scientific">Companilactobacillus farciminis</name>
    <dbReference type="NCBI Taxonomy" id="1612"/>
    <lineage>
        <taxon>Bacteria</taxon>
        <taxon>Bacillati</taxon>
        <taxon>Bacillota</taxon>
        <taxon>Bacilli</taxon>
        <taxon>Lactobacillales</taxon>
        <taxon>Lactobacillaceae</taxon>
        <taxon>Companilactobacillus</taxon>
    </lineage>
</organism>
<dbReference type="InterPro" id="IPR006448">
    <property type="entry name" value="Phage_term_ssu_P27"/>
</dbReference>
<dbReference type="AlphaFoldDB" id="A0A4V3A3G5"/>
<reference evidence="1 2" key="1">
    <citation type="journal article" date="2019" name="Appl. Microbiol. Biotechnol.">
        <title>Uncovering carbohydrate metabolism through a genotype-phenotype association study of 56 lactic acid bacteria genomes.</title>
        <authorList>
            <person name="Buron-Moles G."/>
            <person name="Chailyan A."/>
            <person name="Dolejs I."/>
            <person name="Forster J."/>
            <person name="Miks M.H."/>
        </authorList>
    </citation>
    <scope>NUCLEOTIDE SEQUENCE [LARGE SCALE GENOMIC DNA]</scope>
    <source>
        <strain evidence="1 2">ATCC 29644</strain>
    </source>
</reference>
<dbReference type="RefSeq" id="WP_010019280.1">
    <property type="nucleotide sequence ID" value="NZ_PUFN01000004.1"/>
</dbReference>
<accession>A0A4V3A3G5</accession>
<dbReference type="OrthoDB" id="2192520at2"/>
<evidence type="ECO:0000313" key="2">
    <source>
        <dbReference type="Proteomes" id="UP000295257"/>
    </source>
</evidence>
<dbReference type="Proteomes" id="UP000295257">
    <property type="component" value="Unassembled WGS sequence"/>
</dbReference>
<evidence type="ECO:0000313" key="1">
    <source>
        <dbReference type="EMBL" id="TDG74528.1"/>
    </source>
</evidence>
<name>A0A4V3A3G5_9LACO</name>
<dbReference type="Pfam" id="PF05119">
    <property type="entry name" value="Terminase_4"/>
    <property type="match status" value="1"/>
</dbReference>
<evidence type="ECO:0008006" key="3">
    <source>
        <dbReference type="Google" id="ProtNLM"/>
    </source>
</evidence>